<dbReference type="EMBL" id="SHKY01000002">
    <property type="protein sequence ID" value="RZU46625.1"/>
    <property type="molecule type" value="Genomic_DNA"/>
</dbReference>
<accession>A0A4Q7Z9R3</accession>
<dbReference type="Proteomes" id="UP000292564">
    <property type="component" value="Unassembled WGS sequence"/>
</dbReference>
<comment type="caution">
    <text evidence="1">The sequence shown here is derived from an EMBL/GenBank/DDBJ whole genome shotgun (WGS) entry which is preliminary data.</text>
</comment>
<protein>
    <submittedName>
        <fullName evidence="1">Uncharacterized protein</fullName>
    </submittedName>
</protein>
<evidence type="ECO:0000313" key="2">
    <source>
        <dbReference type="Proteomes" id="UP000292564"/>
    </source>
</evidence>
<keyword evidence="2" id="KW-1185">Reference proteome</keyword>
<dbReference type="AlphaFoldDB" id="A0A4Q7Z9R3"/>
<organism evidence="1 2">
    <name type="scientific">Krasilnikovia cinnamomea</name>
    <dbReference type="NCBI Taxonomy" id="349313"/>
    <lineage>
        <taxon>Bacteria</taxon>
        <taxon>Bacillati</taxon>
        <taxon>Actinomycetota</taxon>
        <taxon>Actinomycetes</taxon>
        <taxon>Micromonosporales</taxon>
        <taxon>Micromonosporaceae</taxon>
        <taxon>Krasilnikovia</taxon>
    </lineage>
</organism>
<sequence>MIVAKAQLAVFRAQLTYAVAHGVPGLAVAGTHAALDQLQATLAEASLLLPFEPDRVDES</sequence>
<proteinExistence type="predicted"/>
<name>A0A4Q7Z9R3_9ACTN</name>
<reference evidence="1 2" key="1">
    <citation type="submission" date="2019-02" db="EMBL/GenBank/DDBJ databases">
        <title>Sequencing the genomes of 1000 actinobacteria strains.</title>
        <authorList>
            <person name="Klenk H.-P."/>
        </authorList>
    </citation>
    <scope>NUCLEOTIDE SEQUENCE [LARGE SCALE GENOMIC DNA]</scope>
    <source>
        <strain evidence="1 2">DSM 45162</strain>
    </source>
</reference>
<gene>
    <name evidence="1" type="ORF">EV385_6701</name>
</gene>
<evidence type="ECO:0000313" key="1">
    <source>
        <dbReference type="EMBL" id="RZU46625.1"/>
    </source>
</evidence>